<accession>A0A8J7Q721</accession>
<protein>
    <submittedName>
        <fullName evidence="1">Uncharacterized protein</fullName>
    </submittedName>
</protein>
<evidence type="ECO:0000313" key="2">
    <source>
        <dbReference type="Proteomes" id="UP000664417"/>
    </source>
</evidence>
<evidence type="ECO:0000313" key="1">
    <source>
        <dbReference type="EMBL" id="MBO1317959.1"/>
    </source>
</evidence>
<reference evidence="1" key="1">
    <citation type="submission" date="2021-03" db="EMBL/GenBank/DDBJ databases">
        <authorList>
            <person name="Wang G."/>
        </authorList>
    </citation>
    <scope>NUCLEOTIDE SEQUENCE</scope>
    <source>
        <strain evidence="1">KCTC 12899</strain>
    </source>
</reference>
<name>A0A8J7Q721_9BACT</name>
<keyword evidence="2" id="KW-1185">Reference proteome</keyword>
<gene>
    <name evidence="1" type="ORF">J3U88_05755</name>
</gene>
<proteinExistence type="predicted"/>
<comment type="caution">
    <text evidence="1">The sequence shown here is derived from an EMBL/GenBank/DDBJ whole genome shotgun (WGS) entry which is preliminary data.</text>
</comment>
<dbReference type="EMBL" id="JAFREP010000004">
    <property type="protein sequence ID" value="MBO1317959.1"/>
    <property type="molecule type" value="Genomic_DNA"/>
</dbReference>
<dbReference type="RefSeq" id="WP_207857483.1">
    <property type="nucleotide sequence ID" value="NZ_JAFREP010000004.1"/>
</dbReference>
<sequence length="142" mass="15599">MSRLSPSLQAALQLWAKMTLEQGTLDDEGRRLLHDLLAIHAPQADLSELLNQVRDLPSGELINRVSCYEDRFFIAMNAFAAQTLTGPATEDTATTFGSLVKAFALQDDDVCLLKNTVQNRPNASLPPRVESLYAGSSFYRAA</sequence>
<dbReference type="AlphaFoldDB" id="A0A8J7Q721"/>
<organism evidence="1 2">
    <name type="scientific">Acanthopleuribacter pedis</name>
    <dbReference type="NCBI Taxonomy" id="442870"/>
    <lineage>
        <taxon>Bacteria</taxon>
        <taxon>Pseudomonadati</taxon>
        <taxon>Acidobacteriota</taxon>
        <taxon>Holophagae</taxon>
        <taxon>Acanthopleuribacterales</taxon>
        <taxon>Acanthopleuribacteraceae</taxon>
        <taxon>Acanthopleuribacter</taxon>
    </lineage>
</organism>
<dbReference type="Proteomes" id="UP000664417">
    <property type="component" value="Unassembled WGS sequence"/>
</dbReference>